<dbReference type="Gene3D" id="1.10.60.20">
    <property type="entry name" value="Ribosomal protein S17e-like"/>
    <property type="match status" value="1"/>
</dbReference>
<dbReference type="Proteomes" id="UP000074294">
    <property type="component" value="Unassembled WGS sequence"/>
</dbReference>
<evidence type="ECO:0000256" key="1">
    <source>
        <dbReference type="ARBA" id="ARBA00010444"/>
    </source>
</evidence>
<dbReference type="InterPro" id="IPR001210">
    <property type="entry name" value="Ribosomal_eS17"/>
</dbReference>
<dbReference type="STRING" id="1776334.APZ16_04780"/>
<dbReference type="HAMAP" id="MF_00511">
    <property type="entry name" value="Ribosomal_eS17"/>
    <property type="match status" value="1"/>
</dbReference>
<keyword evidence="3 4" id="KW-0687">Ribonucleoprotein</keyword>
<dbReference type="GO" id="GO:1990904">
    <property type="term" value="C:ribonucleoprotein complex"/>
    <property type="evidence" value="ECO:0007669"/>
    <property type="project" value="UniProtKB-KW"/>
</dbReference>
<name>A0A147JTL7_HADYE</name>
<evidence type="ECO:0000313" key="6">
    <source>
        <dbReference type="Proteomes" id="UP000074294"/>
    </source>
</evidence>
<dbReference type="GO" id="GO:0006412">
    <property type="term" value="P:translation"/>
    <property type="evidence" value="ECO:0007669"/>
    <property type="project" value="UniProtKB-UniRule"/>
</dbReference>
<evidence type="ECO:0000256" key="2">
    <source>
        <dbReference type="ARBA" id="ARBA00022980"/>
    </source>
</evidence>
<dbReference type="PANTHER" id="PTHR10732">
    <property type="entry name" value="40S RIBOSOMAL PROTEIN S17"/>
    <property type="match status" value="1"/>
</dbReference>
<proteinExistence type="inferred from homology"/>
<dbReference type="GO" id="GO:0005840">
    <property type="term" value="C:ribosome"/>
    <property type="evidence" value="ECO:0007669"/>
    <property type="project" value="UniProtKB-KW"/>
</dbReference>
<accession>A0A147JTL7</accession>
<reference evidence="5 6" key="1">
    <citation type="journal article" date="2016" name="Nat. Microbiol.">
        <title>Genomic inference of the metabolism of cosmopolitan subsurface Archaea, Hadesarchaea.</title>
        <authorList>
            <person name="Baker B.J."/>
            <person name="Saw J.H."/>
            <person name="Lind A.E."/>
            <person name="Lazar C.S."/>
            <person name="Hinrichs K.-U."/>
            <person name="Teske A.P."/>
            <person name="Ettema T.J."/>
        </authorList>
    </citation>
    <scope>NUCLEOTIDE SEQUENCE [LARGE SCALE GENOMIC DNA]</scope>
</reference>
<evidence type="ECO:0000256" key="4">
    <source>
        <dbReference type="HAMAP-Rule" id="MF_00511"/>
    </source>
</evidence>
<gene>
    <name evidence="4" type="primary">rps17e</name>
    <name evidence="5" type="ORF">APZ16_04780</name>
</gene>
<evidence type="ECO:0000313" key="5">
    <source>
        <dbReference type="EMBL" id="KUO39858.1"/>
    </source>
</evidence>
<dbReference type="EMBL" id="LQMQ01000054">
    <property type="protein sequence ID" value="KUO39858.1"/>
    <property type="molecule type" value="Genomic_DNA"/>
</dbReference>
<comment type="caution">
    <text evidence="5">The sequence shown here is derived from an EMBL/GenBank/DDBJ whole genome shotgun (WGS) entry which is preliminary data.</text>
</comment>
<dbReference type="AlphaFoldDB" id="A0A147JTL7"/>
<dbReference type="Pfam" id="PF00833">
    <property type="entry name" value="Ribosomal_S17e"/>
    <property type="match status" value="1"/>
</dbReference>
<evidence type="ECO:0000256" key="3">
    <source>
        <dbReference type="ARBA" id="ARBA00023274"/>
    </source>
</evidence>
<dbReference type="PANTHER" id="PTHR10732:SF0">
    <property type="entry name" value="40S RIBOSOMAL PROTEIN S17"/>
    <property type="match status" value="1"/>
</dbReference>
<dbReference type="InterPro" id="IPR036401">
    <property type="entry name" value="Ribosomal_eS17_sf"/>
</dbReference>
<dbReference type="SUPFAM" id="SSF116820">
    <property type="entry name" value="Rps17e-like"/>
    <property type="match status" value="1"/>
</dbReference>
<organism evidence="5 6">
    <name type="scientific">Hadarchaeum yellowstonense</name>
    <dbReference type="NCBI Taxonomy" id="1776334"/>
    <lineage>
        <taxon>Archaea</taxon>
        <taxon>Methanobacteriati</taxon>
        <taxon>Candidatus Hadarchaeota</taxon>
        <taxon>Candidatus Hadarchaeia</taxon>
        <taxon>Candidatus Hadarchaeales</taxon>
        <taxon>Candidatus Hadarchaeaceae</taxon>
        <taxon>Candidatus Hadarchaeum</taxon>
    </lineage>
</organism>
<sequence length="75" mass="8567">MGSVRSLYIKRAAREILEKYPGKFTKDFSENVRILDELIKTDSKTTRNRVAGYITKIMRREDGTAETQPESPSAT</sequence>
<keyword evidence="2 4" id="KW-0689">Ribosomal protein</keyword>
<dbReference type="NCBIfam" id="NF002242">
    <property type="entry name" value="PRK01151.1"/>
    <property type="match status" value="1"/>
</dbReference>
<protein>
    <recommendedName>
        <fullName evidence="4">Small ribosomal subunit protein eS17</fullName>
    </recommendedName>
</protein>
<dbReference type="GO" id="GO:0003735">
    <property type="term" value="F:structural constituent of ribosome"/>
    <property type="evidence" value="ECO:0007669"/>
    <property type="project" value="InterPro"/>
</dbReference>
<comment type="similarity">
    <text evidence="1 4">Belongs to the eukaryotic ribosomal protein eS17 family.</text>
</comment>